<protein>
    <submittedName>
        <fullName evidence="2">Uncharacterized protein</fullName>
    </submittedName>
</protein>
<feature type="transmembrane region" description="Helical" evidence="1">
    <location>
        <begin position="6"/>
        <end position="27"/>
    </location>
</feature>
<keyword evidence="3" id="KW-1185">Reference proteome</keyword>
<name>A0A2T7EPL6_9POAL</name>
<reference evidence="2 3" key="1">
    <citation type="submission" date="2018-04" db="EMBL/GenBank/DDBJ databases">
        <title>WGS assembly of Panicum hallii var. hallii HAL2.</title>
        <authorList>
            <person name="Lovell J."/>
            <person name="Jenkins J."/>
            <person name="Lowry D."/>
            <person name="Mamidi S."/>
            <person name="Sreedasyam A."/>
            <person name="Weng X."/>
            <person name="Barry K."/>
            <person name="Bonette J."/>
            <person name="Campitelli B."/>
            <person name="Daum C."/>
            <person name="Gordon S."/>
            <person name="Gould B."/>
            <person name="Lipzen A."/>
            <person name="MacQueen A."/>
            <person name="Palacio-Mejia J."/>
            <person name="Plott C."/>
            <person name="Shakirov E."/>
            <person name="Shu S."/>
            <person name="Yoshinaga Y."/>
            <person name="Zane M."/>
            <person name="Rokhsar D."/>
            <person name="Grimwood J."/>
            <person name="Schmutz J."/>
            <person name="Juenger T."/>
        </authorList>
    </citation>
    <scope>NUCLEOTIDE SEQUENCE [LARGE SCALE GENOMIC DNA]</scope>
    <source>
        <strain evidence="3">cv. HAL2</strain>
    </source>
</reference>
<dbReference type="EMBL" id="CM009750">
    <property type="protein sequence ID" value="PUZ69771.1"/>
    <property type="molecule type" value="Genomic_DNA"/>
</dbReference>
<evidence type="ECO:0000256" key="1">
    <source>
        <dbReference type="SAM" id="Phobius"/>
    </source>
</evidence>
<gene>
    <name evidence="2" type="ORF">GQ55_2G137700</name>
</gene>
<evidence type="ECO:0000313" key="3">
    <source>
        <dbReference type="Proteomes" id="UP000244336"/>
    </source>
</evidence>
<keyword evidence="1" id="KW-0472">Membrane</keyword>
<dbReference type="AlphaFoldDB" id="A0A2T7EPL6"/>
<keyword evidence="1" id="KW-0812">Transmembrane</keyword>
<keyword evidence="1" id="KW-1133">Transmembrane helix</keyword>
<organism evidence="2 3">
    <name type="scientific">Panicum hallii var. hallii</name>
    <dbReference type="NCBI Taxonomy" id="1504633"/>
    <lineage>
        <taxon>Eukaryota</taxon>
        <taxon>Viridiplantae</taxon>
        <taxon>Streptophyta</taxon>
        <taxon>Embryophyta</taxon>
        <taxon>Tracheophyta</taxon>
        <taxon>Spermatophyta</taxon>
        <taxon>Magnoliopsida</taxon>
        <taxon>Liliopsida</taxon>
        <taxon>Poales</taxon>
        <taxon>Poaceae</taxon>
        <taxon>PACMAD clade</taxon>
        <taxon>Panicoideae</taxon>
        <taxon>Panicodae</taxon>
        <taxon>Paniceae</taxon>
        <taxon>Panicinae</taxon>
        <taxon>Panicum</taxon>
        <taxon>Panicum sect. Panicum</taxon>
    </lineage>
</organism>
<sequence>MNRRPSSWYHAIFFITTMLVSVVDSFFGRKFQRRKKAHAADRAEAIHRARGWDAPHRARPPPLLFIFLVEGSGGRSSRCGVVEVLWPISTLEEGGGGVGLSRSCGQYRP</sequence>
<evidence type="ECO:0000313" key="2">
    <source>
        <dbReference type="EMBL" id="PUZ69771.1"/>
    </source>
</evidence>
<accession>A0A2T7EPL6</accession>
<proteinExistence type="predicted"/>
<dbReference type="Gramene" id="PUZ69771">
    <property type="protein sequence ID" value="PUZ69771"/>
    <property type="gene ID" value="GQ55_2G137700"/>
</dbReference>
<dbReference type="Proteomes" id="UP000244336">
    <property type="component" value="Chromosome 2"/>
</dbReference>